<reference evidence="2 3" key="2">
    <citation type="submission" date="2018-08" db="EMBL/GenBank/DDBJ databases">
        <title>The draft genome of Acinetobacter sichuanensis strain WCHAc060041.</title>
        <authorList>
            <person name="Qin J."/>
            <person name="Feng Y."/>
            <person name="Zong Z."/>
        </authorList>
    </citation>
    <scope>NUCLEOTIDE SEQUENCE [LARGE SCALE GENOMIC DNA]</scope>
    <source>
        <strain evidence="2 3">WCHAc060041</strain>
    </source>
</reference>
<dbReference type="EMBL" id="PYIX02000002">
    <property type="protein sequence ID" value="RFC85232.1"/>
    <property type="molecule type" value="Genomic_DNA"/>
</dbReference>
<dbReference type="EMBL" id="JBHRSF010000005">
    <property type="protein sequence ID" value="MFC2994054.1"/>
    <property type="molecule type" value="Genomic_DNA"/>
</dbReference>
<name>A0A371YUV5_9GAMM</name>
<dbReference type="PANTHER" id="PTHR39441:SF1">
    <property type="entry name" value="DUF2252 DOMAIN-CONTAINING PROTEIN"/>
    <property type="match status" value="1"/>
</dbReference>
<reference evidence="1" key="4">
    <citation type="submission" date="2024-09" db="EMBL/GenBank/DDBJ databases">
        <authorList>
            <person name="Sun Q."/>
            <person name="Mori K."/>
        </authorList>
    </citation>
    <scope>NUCLEOTIDE SEQUENCE</scope>
    <source>
        <strain evidence="1">KCTC 62575</strain>
    </source>
</reference>
<evidence type="ECO:0000313" key="2">
    <source>
        <dbReference type="EMBL" id="RFC85232.1"/>
    </source>
</evidence>
<reference evidence="4" key="3">
    <citation type="journal article" date="2019" name="Int. J. Syst. Evol. Microbiol.">
        <title>The Global Catalogue of Microorganisms (GCM) 10K type strain sequencing project: providing services to taxonomists for standard genome sequencing and annotation.</title>
        <authorList>
            <consortium name="The Broad Institute Genomics Platform"/>
            <consortium name="The Broad Institute Genome Sequencing Center for Infectious Disease"/>
            <person name="Wu L."/>
            <person name="Ma J."/>
        </authorList>
    </citation>
    <scope>NUCLEOTIDE SEQUENCE [LARGE SCALE GENOMIC DNA]</scope>
    <source>
        <strain evidence="4">KCTC 62575</strain>
    </source>
</reference>
<organism evidence="2 3">
    <name type="scientific">Acinetobacter sichuanensis</name>
    <dbReference type="NCBI Taxonomy" id="2136183"/>
    <lineage>
        <taxon>Bacteria</taxon>
        <taxon>Pseudomonadati</taxon>
        <taxon>Pseudomonadota</taxon>
        <taxon>Gammaproteobacteria</taxon>
        <taxon>Moraxellales</taxon>
        <taxon>Moraxellaceae</taxon>
        <taxon>Acinetobacter</taxon>
    </lineage>
</organism>
<dbReference type="InterPro" id="IPR018721">
    <property type="entry name" value="DUF2252"/>
</dbReference>
<evidence type="ECO:0000313" key="1">
    <source>
        <dbReference type="EMBL" id="MFC2994054.1"/>
    </source>
</evidence>
<evidence type="ECO:0000313" key="4">
    <source>
        <dbReference type="Proteomes" id="UP001595455"/>
    </source>
</evidence>
<keyword evidence="4" id="KW-1185">Reference proteome</keyword>
<evidence type="ECO:0000313" key="3">
    <source>
        <dbReference type="Proteomes" id="UP000240957"/>
    </source>
</evidence>
<dbReference type="Proteomes" id="UP001595455">
    <property type="component" value="Unassembled WGS sequence"/>
</dbReference>
<accession>A0A371YUV5</accession>
<sequence length="481" mass="54780">MHKKNSPELPQFLWADSSIDLTSHQYKNKLLNQEQGFELGKAQRKIISRSELSQLSERPKGVDALTIYHWSNQGRVDILKPVRAKRMSVSPFAYFRGMPSLMLYDLVWEKSHSGLMQQICGDCHLLNFGGFASPERNLLFGINDFDETLVAPFEWDLKRLATSFIIAASEIKLGEKVGLKAIEVMLNAYRQHLQHFRTLSPLQTWYEKVDAAVLLQHTEDQKIRKKREKQLATAHRRTSASVLPKLTDYDAETGHRCFIDEPPLLRHPVKGEVFAKNSKAFFKRYRDSLKSDRQVLFDRYRCTDIALKVVGVGSVGTRAAIALFEDADREPLILQMKEANPSILSPLFLEKAKHEGERVISGQQLMQAANDIFLGFASYSQEHQQFYVRQLRDMKVSIDLEDMDDVYLYEYADSCGLALAHAHAKAGNADVLMGYLGEGKQIVKVIQEYAVQYAERNAADYAQFLQEIENGKIDVAGDEVL</sequence>
<dbReference type="PANTHER" id="PTHR39441">
    <property type="entry name" value="DUF2252 DOMAIN-CONTAINING PROTEIN"/>
    <property type="match status" value="1"/>
</dbReference>
<gene>
    <name evidence="1" type="ORF">ACFODO_01975</name>
    <name evidence="2" type="ORF">C9E89_002280</name>
</gene>
<dbReference type="AlphaFoldDB" id="A0A371YUV5"/>
<comment type="caution">
    <text evidence="2">The sequence shown here is derived from an EMBL/GenBank/DDBJ whole genome shotgun (WGS) entry which is preliminary data.</text>
</comment>
<dbReference type="OrthoDB" id="1491115at2"/>
<protein>
    <submittedName>
        <fullName evidence="2">DUF2252 domain-containing protein</fullName>
    </submittedName>
</protein>
<dbReference type="RefSeq" id="WP_107006828.1">
    <property type="nucleotide sequence ID" value="NZ_JBHRSF010000005.1"/>
</dbReference>
<proteinExistence type="predicted"/>
<reference evidence="1" key="1">
    <citation type="journal article" date="2014" name="Int. J. Syst. Evol. Microbiol.">
        <title>Complete genome of a new Firmicutes species belonging to the dominant human colonic microbiota ('Ruminococcus bicirculans') reveals two chromosomes and a selective capacity to utilize plant glucans.</title>
        <authorList>
            <consortium name="NISC Comparative Sequencing Program"/>
            <person name="Wegmann U."/>
            <person name="Louis P."/>
            <person name="Goesmann A."/>
            <person name="Henrissat B."/>
            <person name="Duncan S.H."/>
            <person name="Flint H.J."/>
        </authorList>
    </citation>
    <scope>NUCLEOTIDE SEQUENCE</scope>
    <source>
        <strain evidence="1">KCTC 62575</strain>
    </source>
</reference>
<dbReference type="Proteomes" id="UP000240957">
    <property type="component" value="Unassembled WGS sequence"/>
</dbReference>
<dbReference type="Pfam" id="PF10009">
    <property type="entry name" value="DUF2252"/>
    <property type="match status" value="1"/>
</dbReference>